<keyword evidence="3" id="KW-0408">Iron</keyword>
<keyword evidence="6" id="KW-0560">Oxidoreductase</keyword>
<sequence length="309" mass="35549">MEKFIEYENCNICPRNCNINRYKSVGYCKMPAQLYASRASIHMWEEPPISGENGSGTVFFTGCNLKCIYCQNYEIALGSYGEEINSEKLADIYLNLQKNNVHNINLVTPSHYIPTIRKSLIIAKKMGLNIPVVYNTSSYDNVDSLKTLRGLVDIYLADFKYFNDDISKKYSNAKDYVEVAKSAIKEMYNQVGINQFDENEMMKSGVIVRHLMLPDHLEDSKKIVKYLYSEYKDNIYLSLMNQFTPVRKVKYENLNKKISIKDYDKLIDYAISLGVENAFIQEGDTVDESFIPSFNLSGIKDNKILKSND</sequence>
<evidence type="ECO:0000256" key="2">
    <source>
        <dbReference type="ARBA" id="ARBA00022723"/>
    </source>
</evidence>
<keyword evidence="2" id="KW-0479">Metal-binding</keyword>
<dbReference type="PANTHER" id="PTHR43075:SF1">
    <property type="entry name" value="FORMATE LYASE ACTIVATING ENZYME, PUTATIVE (AFU_ORTHOLOGUE AFUA_2G15630)-RELATED"/>
    <property type="match status" value="1"/>
</dbReference>
<dbReference type="EC" id="1.97.1.4" evidence="6"/>
<dbReference type="GO" id="GO:0016829">
    <property type="term" value="F:lyase activity"/>
    <property type="evidence" value="ECO:0007669"/>
    <property type="project" value="UniProtKB-KW"/>
</dbReference>
<keyword evidence="1" id="KW-0949">S-adenosyl-L-methionine</keyword>
<dbReference type="SFLD" id="SFLDS00029">
    <property type="entry name" value="Radical_SAM"/>
    <property type="match status" value="1"/>
</dbReference>
<evidence type="ECO:0000259" key="5">
    <source>
        <dbReference type="Pfam" id="PF04055"/>
    </source>
</evidence>
<evidence type="ECO:0000256" key="4">
    <source>
        <dbReference type="ARBA" id="ARBA00023014"/>
    </source>
</evidence>
<proteinExistence type="predicted"/>
<evidence type="ECO:0000313" key="6">
    <source>
        <dbReference type="EMBL" id="MBP2025868.1"/>
    </source>
</evidence>
<reference evidence="6 7" key="1">
    <citation type="submission" date="2021-03" db="EMBL/GenBank/DDBJ databases">
        <title>Genomic Encyclopedia of Type Strains, Phase IV (KMG-IV): sequencing the most valuable type-strain genomes for metagenomic binning, comparative biology and taxonomic classification.</title>
        <authorList>
            <person name="Goeker M."/>
        </authorList>
    </citation>
    <scope>NUCLEOTIDE SEQUENCE [LARGE SCALE GENOMIC DNA]</scope>
    <source>
        <strain evidence="6 7">DSM 27563</strain>
    </source>
</reference>
<dbReference type="Proteomes" id="UP001519306">
    <property type="component" value="Unassembled WGS sequence"/>
</dbReference>
<dbReference type="PANTHER" id="PTHR43075">
    <property type="entry name" value="FORMATE LYASE ACTIVATING ENZYME, PUTATIVE (AFU_ORTHOLOGUE AFUA_2G15630)-RELATED"/>
    <property type="match status" value="1"/>
</dbReference>
<dbReference type="SUPFAM" id="SSF102114">
    <property type="entry name" value="Radical SAM enzymes"/>
    <property type="match status" value="1"/>
</dbReference>
<keyword evidence="7" id="KW-1185">Reference proteome</keyword>
<protein>
    <submittedName>
        <fullName evidence="6">Pyruvate formate lyase activating enzyme</fullName>
        <ecNumber evidence="6">1.97.1.4</ecNumber>
    </submittedName>
</protein>
<dbReference type="SFLD" id="SFLDG01099">
    <property type="entry name" value="Uncharacterised_Radical_SAM_Su"/>
    <property type="match status" value="1"/>
</dbReference>
<evidence type="ECO:0000256" key="3">
    <source>
        <dbReference type="ARBA" id="ARBA00023004"/>
    </source>
</evidence>
<dbReference type="InterPro" id="IPR016431">
    <property type="entry name" value="Pyrv-formate_lyase-activ_prd"/>
</dbReference>
<dbReference type="PIRSF" id="PIRSF004869">
    <property type="entry name" value="PflX_prd"/>
    <property type="match status" value="1"/>
</dbReference>
<keyword evidence="6" id="KW-0670">Pyruvate</keyword>
<dbReference type="InterPro" id="IPR007197">
    <property type="entry name" value="rSAM"/>
</dbReference>
<keyword evidence="4" id="KW-0411">Iron-sulfur</keyword>
<organism evidence="6 7">
    <name type="scientific">Peptoniphilus stercorisuis</name>
    <dbReference type="NCBI Taxonomy" id="1436965"/>
    <lineage>
        <taxon>Bacteria</taxon>
        <taxon>Bacillati</taxon>
        <taxon>Bacillota</taxon>
        <taxon>Tissierellia</taxon>
        <taxon>Tissierellales</taxon>
        <taxon>Peptoniphilaceae</taxon>
        <taxon>Peptoniphilus</taxon>
    </lineage>
</organism>
<gene>
    <name evidence="6" type="ORF">J2Z71_001417</name>
</gene>
<name>A0ABS4KDL6_9FIRM</name>
<keyword evidence="6" id="KW-0456">Lyase</keyword>
<evidence type="ECO:0000256" key="1">
    <source>
        <dbReference type="ARBA" id="ARBA00022691"/>
    </source>
</evidence>
<dbReference type="Pfam" id="PF04055">
    <property type="entry name" value="Radical_SAM"/>
    <property type="match status" value="1"/>
</dbReference>
<dbReference type="EMBL" id="JAGGLJ010000014">
    <property type="protein sequence ID" value="MBP2025868.1"/>
    <property type="molecule type" value="Genomic_DNA"/>
</dbReference>
<accession>A0ABS4KDL6</accession>
<evidence type="ECO:0000313" key="7">
    <source>
        <dbReference type="Proteomes" id="UP001519306"/>
    </source>
</evidence>
<dbReference type="CDD" id="cd01335">
    <property type="entry name" value="Radical_SAM"/>
    <property type="match status" value="1"/>
</dbReference>
<dbReference type="Gene3D" id="3.20.20.70">
    <property type="entry name" value="Aldolase class I"/>
    <property type="match status" value="1"/>
</dbReference>
<comment type="caution">
    <text evidence="6">The sequence shown here is derived from an EMBL/GenBank/DDBJ whole genome shotgun (WGS) entry which is preliminary data.</text>
</comment>
<feature type="domain" description="Radical SAM core" evidence="5">
    <location>
        <begin position="58"/>
        <end position="187"/>
    </location>
</feature>
<dbReference type="InterPro" id="IPR013785">
    <property type="entry name" value="Aldolase_TIM"/>
</dbReference>
<dbReference type="InterPro" id="IPR040085">
    <property type="entry name" value="MJ0674-like"/>
</dbReference>
<dbReference type="InterPro" id="IPR058240">
    <property type="entry name" value="rSAM_sf"/>
</dbReference>
<dbReference type="GO" id="GO:0043365">
    <property type="term" value="F:[formate-C-acetyltransferase]-activating enzyme activity"/>
    <property type="evidence" value="ECO:0007669"/>
    <property type="project" value="UniProtKB-EC"/>
</dbReference>
<dbReference type="RefSeq" id="WP_210061512.1">
    <property type="nucleotide sequence ID" value="NZ_JAGGLJ010000014.1"/>
</dbReference>